<keyword evidence="2 5" id="KW-0808">Transferase</keyword>
<dbReference type="NCBIfam" id="NF002014">
    <property type="entry name" value="PRK00819.1-4"/>
    <property type="match status" value="1"/>
</dbReference>
<comment type="caution">
    <text evidence="6">The sequence shown here is derived from an EMBL/GenBank/DDBJ whole genome shotgun (WGS) entry which is preliminary data.</text>
</comment>
<name>A0A927FAS9_9BACT</name>
<dbReference type="HAMAP" id="MF_00299">
    <property type="entry name" value="KptA"/>
    <property type="match status" value="1"/>
</dbReference>
<dbReference type="PANTHER" id="PTHR12684:SF2">
    <property type="entry name" value="TRNA 2'-PHOSPHOTRANSFERASE 1"/>
    <property type="match status" value="1"/>
</dbReference>
<dbReference type="InterPro" id="IPR002745">
    <property type="entry name" value="Ptrans_KptA/Tpt1"/>
</dbReference>
<dbReference type="SUPFAM" id="SSF56399">
    <property type="entry name" value="ADP-ribosylation"/>
    <property type="match status" value="1"/>
</dbReference>
<evidence type="ECO:0000256" key="1">
    <source>
        <dbReference type="ARBA" id="ARBA00009836"/>
    </source>
</evidence>
<evidence type="ECO:0000256" key="4">
    <source>
        <dbReference type="ARBA" id="ARBA00025212"/>
    </source>
</evidence>
<evidence type="ECO:0000313" key="6">
    <source>
        <dbReference type="EMBL" id="MBD5780970.1"/>
    </source>
</evidence>
<accession>A0A927FAS9</accession>
<comment type="similarity">
    <text evidence="1 5">Belongs to the KptA/TPT1 family.</text>
</comment>
<dbReference type="EMBL" id="JACYFG010000038">
    <property type="protein sequence ID" value="MBD5780970.1"/>
    <property type="molecule type" value="Genomic_DNA"/>
</dbReference>
<evidence type="ECO:0000256" key="5">
    <source>
        <dbReference type="HAMAP-Rule" id="MF_00299"/>
    </source>
</evidence>
<gene>
    <name evidence="5" type="primary">kptA</name>
    <name evidence="6" type="ORF">IEN85_15830</name>
</gene>
<dbReference type="Pfam" id="PF01885">
    <property type="entry name" value="PTS_2-RNA"/>
    <property type="match status" value="1"/>
</dbReference>
<reference evidence="6" key="1">
    <citation type="submission" date="2020-09" db="EMBL/GenBank/DDBJ databases">
        <title>Pelagicoccus enzymogenes sp. nov. with an EPS production, isolated from marine sediment.</title>
        <authorList>
            <person name="Feng X."/>
        </authorList>
    </citation>
    <scope>NUCLEOTIDE SEQUENCE</scope>
    <source>
        <strain evidence="6">NFK12</strain>
    </source>
</reference>
<keyword evidence="3 5" id="KW-0520">NAD</keyword>
<dbReference type="GO" id="GO:0006388">
    <property type="term" value="P:tRNA splicing, via endonucleolytic cleavage and ligation"/>
    <property type="evidence" value="ECO:0007669"/>
    <property type="project" value="UniProtKB-UniRule"/>
</dbReference>
<dbReference type="GO" id="GO:0003950">
    <property type="term" value="F:NAD+ poly-ADP-ribosyltransferase activity"/>
    <property type="evidence" value="ECO:0007669"/>
    <property type="project" value="InterPro"/>
</dbReference>
<dbReference type="Gene3D" id="3.20.170.30">
    <property type="match status" value="1"/>
</dbReference>
<dbReference type="InterPro" id="IPR042081">
    <property type="entry name" value="RNA_2'-PTrans_C"/>
</dbReference>
<protein>
    <recommendedName>
        <fullName evidence="5">Probable RNA 2'-phosphotransferase</fullName>
        <ecNumber evidence="5">2.7.1.-</ecNumber>
    </recommendedName>
</protein>
<dbReference type="GO" id="GO:0000215">
    <property type="term" value="F:tRNA 2'-phosphotransferase activity"/>
    <property type="evidence" value="ECO:0007669"/>
    <property type="project" value="TreeGrafter"/>
</dbReference>
<sequence length="183" mass="20683">MRKELKPKSKFLSLVLRHKPAAAGVTLDENGWCQVHDLLRGAESAGVSISLPELEEIVATNEKKRFSLCGDGIKIRANQGHSIELELGLTEKEPPEELFHGTTIRFDEPIMENGLMKMKRHHVHLSSDIETAKSVGMRHGKVLILRVDSESMGKDGYKFYLSENGVWLVDHVPIKYLKKMNLR</sequence>
<evidence type="ECO:0000313" key="7">
    <source>
        <dbReference type="Proteomes" id="UP000622317"/>
    </source>
</evidence>
<dbReference type="PANTHER" id="PTHR12684">
    <property type="entry name" value="PUTATIVE PHOSPHOTRANSFERASE"/>
    <property type="match status" value="1"/>
</dbReference>
<dbReference type="InterPro" id="IPR042080">
    <property type="entry name" value="RNA_2'-PTrans_N"/>
</dbReference>
<dbReference type="AlphaFoldDB" id="A0A927FAS9"/>
<dbReference type="EC" id="2.7.1.-" evidence="5"/>
<keyword evidence="7" id="KW-1185">Reference proteome</keyword>
<proteinExistence type="inferred from homology"/>
<evidence type="ECO:0000256" key="2">
    <source>
        <dbReference type="ARBA" id="ARBA00022679"/>
    </source>
</evidence>
<organism evidence="6 7">
    <name type="scientific">Pelagicoccus enzymogenes</name>
    <dbReference type="NCBI Taxonomy" id="2773457"/>
    <lineage>
        <taxon>Bacteria</taxon>
        <taxon>Pseudomonadati</taxon>
        <taxon>Verrucomicrobiota</taxon>
        <taxon>Opitutia</taxon>
        <taxon>Puniceicoccales</taxon>
        <taxon>Pelagicoccaceae</taxon>
        <taxon>Pelagicoccus</taxon>
    </lineage>
</organism>
<comment type="function">
    <text evidence="4 5">Removes the 2'-phosphate from RNA via an intermediate in which the phosphate is ADP-ribosylated by NAD followed by a presumed transesterification to release the RNA and generate ADP-ribose 1''-2''-cyclic phosphate (APPR&gt;P). May function as an ADP-ribosylase.</text>
</comment>
<dbReference type="Proteomes" id="UP000622317">
    <property type="component" value="Unassembled WGS sequence"/>
</dbReference>
<dbReference type="RefSeq" id="WP_191618075.1">
    <property type="nucleotide sequence ID" value="NZ_JACYFG010000038.1"/>
</dbReference>
<evidence type="ECO:0000256" key="3">
    <source>
        <dbReference type="ARBA" id="ARBA00023027"/>
    </source>
</evidence>
<dbReference type="Gene3D" id="1.10.10.970">
    <property type="entry name" value="RNA 2'-phosphotransferase, Tpt1/KptA family, N-terminal domain"/>
    <property type="match status" value="1"/>
</dbReference>
<dbReference type="InterPro" id="IPR022928">
    <property type="entry name" value="RNA_2'-PTrans_KptA"/>
</dbReference>